<dbReference type="SUPFAM" id="SSF50475">
    <property type="entry name" value="FMN-binding split barrel"/>
    <property type="match status" value="1"/>
</dbReference>
<feature type="region of interest" description="Disordered" evidence="1">
    <location>
        <begin position="188"/>
        <end position="207"/>
    </location>
</feature>
<dbReference type="Pfam" id="PF04289">
    <property type="entry name" value="DUF447_N"/>
    <property type="match status" value="1"/>
</dbReference>
<sequence>MILETIVTTLGADGTPHIAPFGVTRTADDLAIAPFRPSVTLNALEATGRAVINFTDDARLFAGCLTGRRNWPLVPATAIAGVRLAESLAHWEVEVVRIEPDPVRPRFHCRAVHRETHRPFEGHNRAAAAVIEAAILCSRLHMLPWEKVEREMAYLAIAVEKTAGDREREAWGWLCDRVAAFRSESLAAEPPAADAAADDMAKPQVSS</sequence>
<organism evidence="4 5">
    <name type="scientific">Azospirillum palustre</name>
    <dbReference type="NCBI Taxonomy" id="2044885"/>
    <lineage>
        <taxon>Bacteria</taxon>
        <taxon>Pseudomonadati</taxon>
        <taxon>Pseudomonadota</taxon>
        <taxon>Alphaproteobacteria</taxon>
        <taxon>Rhodospirillales</taxon>
        <taxon>Azospirillaceae</taxon>
        <taxon>Azospirillum</taxon>
    </lineage>
</organism>
<dbReference type="InterPro" id="IPR007386">
    <property type="entry name" value="DUF447_N"/>
</dbReference>
<dbReference type="Proteomes" id="UP000225379">
    <property type="component" value="Unassembled WGS sequence"/>
</dbReference>
<dbReference type="OrthoDB" id="2112021at2"/>
<evidence type="ECO:0000259" key="2">
    <source>
        <dbReference type="Pfam" id="PF04289"/>
    </source>
</evidence>
<dbReference type="Gene3D" id="2.30.110.10">
    <property type="entry name" value="Electron Transport, Fmn-binding Protein, Chain A"/>
    <property type="match status" value="1"/>
</dbReference>
<proteinExistence type="predicted"/>
<evidence type="ECO:0000259" key="3">
    <source>
        <dbReference type="Pfam" id="PF20766"/>
    </source>
</evidence>
<evidence type="ECO:0000313" key="5">
    <source>
        <dbReference type="Proteomes" id="UP000225379"/>
    </source>
</evidence>
<protein>
    <submittedName>
        <fullName evidence="4">Tetrahydromethanopterin synthesis protein</fullName>
    </submittedName>
</protein>
<reference evidence="5" key="1">
    <citation type="submission" date="2017-10" db="EMBL/GenBank/DDBJ databases">
        <authorList>
            <person name="Kravchenko I.K."/>
            <person name="Grouzdev D.S."/>
        </authorList>
    </citation>
    <scope>NUCLEOTIDE SEQUENCE [LARGE SCALE GENOMIC DNA]</scope>
    <source>
        <strain evidence="5">B2</strain>
    </source>
</reference>
<keyword evidence="5" id="KW-1185">Reference proteome</keyword>
<dbReference type="Gene3D" id="1.20.58.290">
    <property type="entry name" value="Hypothetical membrane protein ta0354_69_121"/>
    <property type="match status" value="1"/>
</dbReference>
<dbReference type="EMBL" id="PDKW01000042">
    <property type="protein sequence ID" value="PGH55738.1"/>
    <property type="molecule type" value="Genomic_DNA"/>
</dbReference>
<name>A0A2B8BDW0_9PROT</name>
<accession>A0A2B8BDW0</accession>
<feature type="domain" description="DUF447" evidence="3">
    <location>
        <begin position="124"/>
        <end position="175"/>
    </location>
</feature>
<dbReference type="InterPro" id="IPR049288">
    <property type="entry name" value="DUF447_C"/>
</dbReference>
<gene>
    <name evidence="4" type="ORF">CRT60_20945</name>
</gene>
<evidence type="ECO:0000256" key="1">
    <source>
        <dbReference type="SAM" id="MobiDB-lite"/>
    </source>
</evidence>
<feature type="domain" description="DUF447" evidence="2">
    <location>
        <begin position="4"/>
        <end position="118"/>
    </location>
</feature>
<dbReference type="RefSeq" id="WP_098738452.1">
    <property type="nucleotide sequence ID" value="NZ_PDKW01000042.1"/>
</dbReference>
<evidence type="ECO:0000313" key="4">
    <source>
        <dbReference type="EMBL" id="PGH55738.1"/>
    </source>
</evidence>
<dbReference type="Pfam" id="PF20766">
    <property type="entry name" value="DUF447_C"/>
    <property type="match status" value="1"/>
</dbReference>
<dbReference type="InterPro" id="IPR012349">
    <property type="entry name" value="Split_barrel_FMN-bd"/>
</dbReference>
<comment type="caution">
    <text evidence="4">The sequence shown here is derived from an EMBL/GenBank/DDBJ whole genome shotgun (WGS) entry which is preliminary data.</text>
</comment>
<dbReference type="AlphaFoldDB" id="A0A2B8BDW0"/>